<accession>A0A7W9GY08</accession>
<comment type="function">
    <text evidence="6">Catalyzes the GTP-dependent phosphorylation of 5-hydroxy-L-lysine.</text>
</comment>
<evidence type="ECO:0000313" key="10">
    <source>
        <dbReference type="EMBL" id="MBB5791836.1"/>
    </source>
</evidence>
<evidence type="ECO:0000256" key="7">
    <source>
        <dbReference type="ARBA" id="ARBA00038873"/>
    </source>
</evidence>
<sequence length="367" mass="39621">MGRARVSDDGARAAAVHLQPPVPAPFGPLLEDHAPGTTVEEARSLARTHFGLDGTVEPLSGERDRNFRVLEPGGDAWVLKVVHPAEPPVLSDLQTQALRHVAAVDPALPVPRIRPASEPVRGEVFWPPSAPDGAPRSRVRVYSYLPGTPLHAVPPSPSLRTDLGRQLGRLDRALAAFRHPGAQHDLLWDASKATRVRDVLDPADTVAHGLLAHFAEHAVPALPLLRHQVIHNDANPQNVMADAAGERVAGIIDFGDIIRAPLVQEAATASAYQLVDGDTALDACLDVVRGYHEVNPLTAAEIEVLFDLVVARLVLIVAITGWRAAQHPKNRRYILRNHRRARLGLERAAEVGCAAATAEFQRLLEGP</sequence>
<name>A0A7W9GY08_9ACTN</name>
<evidence type="ECO:0000256" key="8">
    <source>
        <dbReference type="ARBA" id="ARBA00040505"/>
    </source>
</evidence>
<keyword evidence="3" id="KW-0808">Transferase</keyword>
<evidence type="ECO:0000259" key="9">
    <source>
        <dbReference type="Pfam" id="PF01636"/>
    </source>
</evidence>
<protein>
    <recommendedName>
        <fullName evidence="8">Hydroxylysine kinase</fullName>
        <ecNumber evidence="7">2.7.1.81</ecNumber>
    </recommendedName>
</protein>
<evidence type="ECO:0000256" key="4">
    <source>
        <dbReference type="ARBA" id="ARBA00022777"/>
    </source>
</evidence>
<gene>
    <name evidence="10" type="ORF">HD601_006411</name>
</gene>
<comment type="caution">
    <text evidence="10">The sequence shown here is derived from an EMBL/GenBank/DDBJ whole genome shotgun (WGS) entry which is preliminary data.</text>
</comment>
<dbReference type="PANTHER" id="PTHR21064">
    <property type="entry name" value="AMINOGLYCOSIDE PHOSPHOTRANSFERASE DOMAIN-CONTAINING PROTEIN-RELATED"/>
    <property type="match status" value="1"/>
</dbReference>
<evidence type="ECO:0000313" key="11">
    <source>
        <dbReference type="Proteomes" id="UP000542813"/>
    </source>
</evidence>
<evidence type="ECO:0000256" key="6">
    <source>
        <dbReference type="ARBA" id="ARBA00037368"/>
    </source>
</evidence>
<keyword evidence="11" id="KW-1185">Reference proteome</keyword>
<evidence type="ECO:0000256" key="5">
    <source>
        <dbReference type="ARBA" id="ARBA00036820"/>
    </source>
</evidence>
<organism evidence="10 11">
    <name type="scientific">Jiangella mangrovi</name>
    <dbReference type="NCBI Taxonomy" id="1524084"/>
    <lineage>
        <taxon>Bacteria</taxon>
        <taxon>Bacillati</taxon>
        <taxon>Actinomycetota</taxon>
        <taxon>Actinomycetes</taxon>
        <taxon>Jiangellales</taxon>
        <taxon>Jiangellaceae</taxon>
        <taxon>Jiangella</taxon>
    </lineage>
</organism>
<dbReference type="Gene3D" id="3.90.1200.10">
    <property type="match status" value="1"/>
</dbReference>
<comment type="catalytic activity">
    <reaction evidence="5">
        <text>(5R)-5-hydroxy-L-lysine + GTP = (5R)-5-phosphooxy-L-lysine + GDP + H(+)</text>
        <dbReference type="Rhea" id="RHEA:19049"/>
        <dbReference type="ChEBI" id="CHEBI:15378"/>
        <dbReference type="ChEBI" id="CHEBI:37565"/>
        <dbReference type="ChEBI" id="CHEBI:57882"/>
        <dbReference type="ChEBI" id="CHEBI:58189"/>
        <dbReference type="ChEBI" id="CHEBI:58357"/>
        <dbReference type="EC" id="2.7.1.81"/>
    </reaction>
</comment>
<dbReference type="EMBL" id="JACHMM010000001">
    <property type="protein sequence ID" value="MBB5791836.1"/>
    <property type="molecule type" value="Genomic_DNA"/>
</dbReference>
<dbReference type="RefSeq" id="WP_184828917.1">
    <property type="nucleotide sequence ID" value="NZ_JACHMM010000001.1"/>
</dbReference>
<dbReference type="InterPro" id="IPR011009">
    <property type="entry name" value="Kinase-like_dom_sf"/>
</dbReference>
<dbReference type="Pfam" id="PF01636">
    <property type="entry name" value="APH"/>
    <property type="match status" value="1"/>
</dbReference>
<feature type="domain" description="Aminoglycoside phosphotransferase" evidence="9">
    <location>
        <begin position="57"/>
        <end position="279"/>
    </location>
</feature>
<proteinExistence type="predicted"/>
<dbReference type="InterPro" id="IPR002575">
    <property type="entry name" value="Aminoglycoside_PTrfase"/>
</dbReference>
<dbReference type="PANTHER" id="PTHR21064:SF1">
    <property type="entry name" value="HYDROXYLYSINE KINASE"/>
    <property type="match status" value="1"/>
</dbReference>
<dbReference type="EC" id="2.7.1.81" evidence="7"/>
<evidence type="ECO:0000256" key="3">
    <source>
        <dbReference type="ARBA" id="ARBA00022679"/>
    </source>
</evidence>
<dbReference type="GO" id="GO:0047992">
    <property type="term" value="F:hydroxylysine kinase activity"/>
    <property type="evidence" value="ECO:0007669"/>
    <property type="project" value="UniProtKB-EC"/>
</dbReference>
<dbReference type="Proteomes" id="UP000542813">
    <property type="component" value="Unassembled WGS sequence"/>
</dbReference>
<dbReference type="AlphaFoldDB" id="A0A7W9GY08"/>
<evidence type="ECO:0000256" key="2">
    <source>
        <dbReference type="ARBA" id="ARBA00022490"/>
    </source>
</evidence>
<dbReference type="SUPFAM" id="SSF56112">
    <property type="entry name" value="Protein kinase-like (PK-like)"/>
    <property type="match status" value="1"/>
</dbReference>
<keyword evidence="4 10" id="KW-0418">Kinase</keyword>
<dbReference type="GO" id="GO:0005737">
    <property type="term" value="C:cytoplasm"/>
    <property type="evidence" value="ECO:0007669"/>
    <property type="project" value="UniProtKB-SubCell"/>
</dbReference>
<keyword evidence="2" id="KW-0963">Cytoplasm</keyword>
<dbReference type="InterPro" id="IPR050249">
    <property type="entry name" value="Pseudomonas-type_ThrB"/>
</dbReference>
<evidence type="ECO:0000256" key="1">
    <source>
        <dbReference type="ARBA" id="ARBA00004496"/>
    </source>
</evidence>
<reference evidence="10 11" key="1">
    <citation type="submission" date="2020-08" db="EMBL/GenBank/DDBJ databases">
        <title>Sequencing the genomes of 1000 actinobacteria strains.</title>
        <authorList>
            <person name="Klenk H.-P."/>
        </authorList>
    </citation>
    <scope>NUCLEOTIDE SEQUENCE [LARGE SCALE GENOMIC DNA]</scope>
    <source>
        <strain evidence="10 11">DSM 102122</strain>
    </source>
</reference>
<comment type="subcellular location">
    <subcellularLocation>
        <location evidence="1">Cytoplasm</location>
    </subcellularLocation>
</comment>